<feature type="compositionally biased region" description="Acidic residues" evidence="1">
    <location>
        <begin position="190"/>
        <end position="201"/>
    </location>
</feature>
<reference evidence="3" key="2">
    <citation type="submission" date="2021-04" db="EMBL/GenBank/DDBJ databases">
        <authorList>
            <person name="Gilroy R."/>
        </authorList>
    </citation>
    <scope>NUCLEOTIDE SEQUENCE</scope>
    <source>
        <strain evidence="3">USAMLcec2-132</strain>
    </source>
</reference>
<dbReference type="EMBL" id="DWWS01000018">
    <property type="protein sequence ID" value="HJC22924.1"/>
    <property type="molecule type" value="Genomic_DNA"/>
</dbReference>
<sequence>MYYDTQSAPRAENGGKPKVWKIVALAALLLCALPVLIPLSFCVAAGVLVVALCVAGAAFAAVLCVAGAVFTVVVCVVGGLICLALFQLAALIGIGFGVVLLFQAPASGLAILGESLLATGAGVLCWLLLWQLVRLLIRGFRALVGWTRRRLVAGRGTKWARADAGKAQPFAAGAEATEAYAAKGAMPEPEATEPEGFEDVTDQEKERKGADDDE</sequence>
<feature type="region of interest" description="Disordered" evidence="1">
    <location>
        <begin position="182"/>
        <end position="214"/>
    </location>
</feature>
<feature type="transmembrane region" description="Helical" evidence="2">
    <location>
        <begin position="80"/>
        <end position="102"/>
    </location>
</feature>
<evidence type="ECO:0000256" key="2">
    <source>
        <dbReference type="SAM" id="Phobius"/>
    </source>
</evidence>
<feature type="transmembrane region" description="Helical" evidence="2">
    <location>
        <begin position="47"/>
        <end position="73"/>
    </location>
</feature>
<reference evidence="3" key="1">
    <citation type="journal article" date="2021" name="PeerJ">
        <title>Extensive microbial diversity within the chicken gut microbiome revealed by metagenomics and culture.</title>
        <authorList>
            <person name="Gilroy R."/>
            <person name="Ravi A."/>
            <person name="Getino M."/>
            <person name="Pursley I."/>
            <person name="Horton D.L."/>
            <person name="Alikhan N.F."/>
            <person name="Baker D."/>
            <person name="Gharbi K."/>
            <person name="Hall N."/>
            <person name="Watson M."/>
            <person name="Adriaenssens E.M."/>
            <person name="Foster-Nyarko E."/>
            <person name="Jarju S."/>
            <person name="Secka A."/>
            <person name="Antonio M."/>
            <person name="Oren A."/>
            <person name="Chaudhuri R.R."/>
            <person name="La Ragione R."/>
            <person name="Hildebrand F."/>
            <person name="Pallen M.J."/>
        </authorList>
    </citation>
    <scope>NUCLEOTIDE SEQUENCE</scope>
    <source>
        <strain evidence="3">USAMLcec2-132</strain>
    </source>
</reference>
<dbReference type="Proteomes" id="UP000823891">
    <property type="component" value="Unassembled WGS sequence"/>
</dbReference>
<evidence type="ECO:0000313" key="4">
    <source>
        <dbReference type="Proteomes" id="UP000823891"/>
    </source>
</evidence>
<gene>
    <name evidence="3" type="ORF">H9761_04370</name>
</gene>
<dbReference type="AlphaFoldDB" id="A0A9D2NFT4"/>
<keyword evidence="2" id="KW-1133">Transmembrane helix</keyword>
<feature type="compositionally biased region" description="Basic and acidic residues" evidence="1">
    <location>
        <begin position="202"/>
        <end position="214"/>
    </location>
</feature>
<organism evidence="3 4">
    <name type="scientific">Candidatus Eisenbergiella merdavium</name>
    <dbReference type="NCBI Taxonomy" id="2838551"/>
    <lineage>
        <taxon>Bacteria</taxon>
        <taxon>Bacillati</taxon>
        <taxon>Bacillota</taxon>
        <taxon>Clostridia</taxon>
        <taxon>Lachnospirales</taxon>
        <taxon>Lachnospiraceae</taxon>
        <taxon>Eisenbergiella</taxon>
    </lineage>
</organism>
<keyword evidence="2" id="KW-0812">Transmembrane</keyword>
<keyword evidence="2" id="KW-0472">Membrane</keyword>
<comment type="caution">
    <text evidence="3">The sequence shown here is derived from an EMBL/GenBank/DDBJ whole genome shotgun (WGS) entry which is preliminary data.</text>
</comment>
<proteinExistence type="predicted"/>
<accession>A0A9D2NFT4</accession>
<feature type="transmembrane region" description="Helical" evidence="2">
    <location>
        <begin position="108"/>
        <end position="133"/>
    </location>
</feature>
<name>A0A9D2NFT4_9FIRM</name>
<evidence type="ECO:0000313" key="3">
    <source>
        <dbReference type="EMBL" id="HJC22924.1"/>
    </source>
</evidence>
<protein>
    <submittedName>
        <fullName evidence="3">Uncharacterized protein</fullName>
    </submittedName>
</protein>
<feature type="transmembrane region" description="Helical" evidence="2">
    <location>
        <begin position="20"/>
        <end position="41"/>
    </location>
</feature>
<evidence type="ECO:0000256" key="1">
    <source>
        <dbReference type="SAM" id="MobiDB-lite"/>
    </source>
</evidence>